<gene>
    <name evidence="2" type="ORF">DCAF_LOCUS2489</name>
</gene>
<evidence type="ECO:0000313" key="2">
    <source>
        <dbReference type="EMBL" id="CAK7324823.1"/>
    </source>
</evidence>
<reference evidence="2 3" key="1">
    <citation type="submission" date="2024-01" db="EMBL/GenBank/DDBJ databases">
        <authorList>
            <person name="Waweru B."/>
        </authorList>
    </citation>
    <scope>NUCLEOTIDE SEQUENCE [LARGE SCALE GENOMIC DNA]</scope>
</reference>
<organism evidence="2 3">
    <name type="scientific">Dovyalis caffra</name>
    <dbReference type="NCBI Taxonomy" id="77055"/>
    <lineage>
        <taxon>Eukaryota</taxon>
        <taxon>Viridiplantae</taxon>
        <taxon>Streptophyta</taxon>
        <taxon>Embryophyta</taxon>
        <taxon>Tracheophyta</taxon>
        <taxon>Spermatophyta</taxon>
        <taxon>Magnoliopsida</taxon>
        <taxon>eudicotyledons</taxon>
        <taxon>Gunneridae</taxon>
        <taxon>Pentapetalae</taxon>
        <taxon>rosids</taxon>
        <taxon>fabids</taxon>
        <taxon>Malpighiales</taxon>
        <taxon>Salicaceae</taxon>
        <taxon>Flacourtieae</taxon>
        <taxon>Dovyalis</taxon>
    </lineage>
</organism>
<dbReference type="Proteomes" id="UP001314170">
    <property type="component" value="Unassembled WGS sequence"/>
</dbReference>
<sequence length="192" mass="20851">MQPPPLKAEGRQCPRLFQREGREGFNPAIGFLTATLFRTKAPLGRGGVSQRSSAHSGRLHPRHHKKRVFGDLMCGFEKVQVLSAPRTILATETHTSTILVAVFLEKKVALAKALRISFRRRSGSESLLFGTLGSAGPHGAGEPSVPNQSVGPVDPCRIFGAEGFRLVVGQVVFALLTLISNQLTQVLYKVKE</sequence>
<keyword evidence="3" id="KW-1185">Reference proteome</keyword>
<dbReference type="AlphaFoldDB" id="A0AAV1QT89"/>
<comment type="caution">
    <text evidence="2">The sequence shown here is derived from an EMBL/GenBank/DDBJ whole genome shotgun (WGS) entry which is preliminary data.</text>
</comment>
<dbReference type="EMBL" id="CAWUPB010000786">
    <property type="protein sequence ID" value="CAK7324823.1"/>
    <property type="molecule type" value="Genomic_DNA"/>
</dbReference>
<feature type="region of interest" description="Disordered" evidence="1">
    <location>
        <begin position="43"/>
        <end position="63"/>
    </location>
</feature>
<name>A0AAV1QT89_9ROSI</name>
<accession>A0AAV1QT89</accession>
<proteinExistence type="predicted"/>
<evidence type="ECO:0000256" key="1">
    <source>
        <dbReference type="SAM" id="MobiDB-lite"/>
    </source>
</evidence>
<evidence type="ECO:0000313" key="3">
    <source>
        <dbReference type="Proteomes" id="UP001314170"/>
    </source>
</evidence>
<protein>
    <submittedName>
        <fullName evidence="2">Uncharacterized protein</fullName>
    </submittedName>
</protein>